<feature type="domain" description="Replication-associated protein ORF2/G2P" evidence="1">
    <location>
        <begin position="70"/>
        <end position="181"/>
    </location>
</feature>
<organism evidence="2 3">
    <name type="scientific">Candidatus Nitrososphaera evergladensis SR1</name>
    <dbReference type="NCBI Taxonomy" id="1459636"/>
    <lineage>
        <taxon>Archaea</taxon>
        <taxon>Nitrososphaerota</taxon>
        <taxon>Nitrososphaeria</taxon>
        <taxon>Nitrososphaerales</taxon>
        <taxon>Nitrososphaeraceae</taxon>
        <taxon>Nitrososphaera</taxon>
    </lineage>
</organism>
<dbReference type="GeneID" id="41597560"/>
<dbReference type="HOGENOM" id="CLU_738897_0_0_2"/>
<dbReference type="EMBL" id="CP007174">
    <property type="protein sequence ID" value="AIF83855.1"/>
    <property type="molecule type" value="Genomic_DNA"/>
</dbReference>
<dbReference type="STRING" id="1459636.NTE_01794"/>
<proteinExistence type="predicted"/>
<keyword evidence="3" id="KW-1185">Reference proteome</keyword>
<dbReference type="Pfam" id="PF23343">
    <property type="entry name" value="REP_ORF2-G2P"/>
    <property type="match status" value="1"/>
</dbReference>
<evidence type="ECO:0000313" key="3">
    <source>
        <dbReference type="Proteomes" id="UP000028194"/>
    </source>
</evidence>
<name>A0A075MRY0_9ARCH</name>
<dbReference type="InterPro" id="IPR056906">
    <property type="entry name" value="ORF2/G2P_dom"/>
</dbReference>
<dbReference type="Proteomes" id="UP000028194">
    <property type="component" value="Chromosome"/>
</dbReference>
<dbReference type="RefSeq" id="WP_148700551.1">
    <property type="nucleotide sequence ID" value="NZ_CP007174.1"/>
</dbReference>
<gene>
    <name evidence="2" type="ORF">NTE_01794</name>
</gene>
<evidence type="ECO:0000313" key="2">
    <source>
        <dbReference type="EMBL" id="AIF83855.1"/>
    </source>
</evidence>
<reference evidence="2 3" key="1">
    <citation type="journal article" date="2014" name="PLoS ONE">
        <title>Genome Sequence of Candidatus Nitrososphaera evergladensis from Group I.1b Enriched from Everglades Soil Reveals Novel Genomic Features of the Ammonia-Oxidizing Archaea.</title>
        <authorList>
            <person name="Zhalnina K.V."/>
            <person name="Dias R."/>
            <person name="Leonard M.T."/>
            <person name="Dorr de Quadros P."/>
            <person name="Camargo F.A."/>
            <person name="Drew J.C."/>
            <person name="Farmerie W.G."/>
            <person name="Daroub S.H."/>
            <person name="Triplett E.W."/>
        </authorList>
    </citation>
    <scope>NUCLEOTIDE SEQUENCE [LARGE SCALE GENOMIC DNA]</scope>
    <source>
        <strain evidence="2 3">SR1</strain>
    </source>
</reference>
<protein>
    <recommendedName>
        <fullName evidence="1">Replication-associated protein ORF2/G2P domain-containing protein</fullName>
    </recommendedName>
</protein>
<dbReference type="KEGG" id="nev:NTE_01794"/>
<evidence type="ECO:0000259" key="1">
    <source>
        <dbReference type="Pfam" id="PF23343"/>
    </source>
</evidence>
<accession>A0A075MRY0</accession>
<sequence>MLKREDLSDAKIDYLAIKSAKRGNDVYEYRIKQRLKPIEIMADELDGDIFEDDDMTILNDKTSKAWTNALFVTLTYDINRSNSPTAWRDLGSDLNLFLANIRKQFGKISYIRAFEAFGNGYPHIHLLIIFKETRFKVFKYHDVYRLEDKHIFESWYHSFVDIRAVRNLKHAIRYIVKYLKKLNGNLKEAKPENYYKALLTQGLQWLYNKRAYAVSGDFLRVLKAERARLESMKHNSNLLKLSDGTRGKVIGYDLLGQPILKKFKFTFLGSFAWKNIIICGNYTKEEGTPWLMVGIDPHKLPEQDKARIRSFDPSFESEPESTADGMIRLYEHSDIWLCVKCKRRGDKWDVIGHTCKASVRESAAINPHGLDVYQ</sequence>
<dbReference type="AlphaFoldDB" id="A0A075MRY0"/>